<keyword evidence="2" id="KW-0808">Transferase</keyword>
<keyword evidence="3 5" id="KW-0418">Kinase</keyword>
<evidence type="ECO:0000313" key="6">
    <source>
        <dbReference type="Proteomes" id="UP000436692"/>
    </source>
</evidence>
<dbReference type="PANTHER" id="PTHR43085">
    <property type="entry name" value="HEXOKINASE FAMILY MEMBER"/>
    <property type="match status" value="1"/>
</dbReference>
<evidence type="ECO:0000259" key="4">
    <source>
        <dbReference type="Pfam" id="PF00294"/>
    </source>
</evidence>
<name>A0AAE4WG91_AGRVI</name>
<dbReference type="GO" id="GO:0005829">
    <property type="term" value="C:cytosol"/>
    <property type="evidence" value="ECO:0007669"/>
    <property type="project" value="TreeGrafter"/>
</dbReference>
<dbReference type="RefSeq" id="WP_156551114.1">
    <property type="nucleotide sequence ID" value="NZ_JABAEJ010000008.1"/>
</dbReference>
<feature type="domain" description="Carbohydrate kinase PfkB" evidence="4">
    <location>
        <begin position="5"/>
        <end position="297"/>
    </location>
</feature>
<dbReference type="Proteomes" id="UP000436692">
    <property type="component" value="Unassembled WGS sequence"/>
</dbReference>
<sequence>MSNRRILTIGECMVEMAPREDGAYHRNFAGDTFNTAWYLRRLMGADDVVDYCSAIGVDGISQAMLTFMQAAGIGTGHLRRLEDATVGLYMIELANGERSFSYWRGQSAAKRLADDRQFLLEAVRGRDLILFSGITLAILSPAGRQQLLEVLAEARDAGSLIAFDPNMRARLWPDRDSMCDAVSHAAKVADIVLPSFDEDGPNFDDATPEATIIRYRKAGAATVVVKNGAGRVHAFDATQGPLTFDPVPVADLVDTTAAGDSFNAGFLSARLSGVAMAEAVAQGAAVSAQVIRKRGALVEIENIRR</sequence>
<gene>
    <name evidence="5" type="ORF">GOZ95_18175</name>
</gene>
<dbReference type="InterPro" id="IPR011611">
    <property type="entry name" value="PfkB_dom"/>
</dbReference>
<evidence type="ECO:0000313" key="5">
    <source>
        <dbReference type="EMBL" id="MUZ59373.1"/>
    </source>
</evidence>
<organism evidence="5 6">
    <name type="scientific">Agrobacterium vitis</name>
    <name type="common">Rhizobium vitis</name>
    <dbReference type="NCBI Taxonomy" id="373"/>
    <lineage>
        <taxon>Bacteria</taxon>
        <taxon>Pseudomonadati</taxon>
        <taxon>Pseudomonadota</taxon>
        <taxon>Alphaproteobacteria</taxon>
        <taxon>Hyphomicrobiales</taxon>
        <taxon>Rhizobiaceae</taxon>
        <taxon>Rhizobium/Agrobacterium group</taxon>
        <taxon>Agrobacterium</taxon>
    </lineage>
</organism>
<dbReference type="PROSITE" id="PS00584">
    <property type="entry name" value="PFKB_KINASES_2"/>
    <property type="match status" value="1"/>
</dbReference>
<dbReference type="Gene3D" id="3.40.1190.20">
    <property type="match status" value="1"/>
</dbReference>
<dbReference type="GO" id="GO:0019698">
    <property type="term" value="P:D-galacturonate catabolic process"/>
    <property type="evidence" value="ECO:0007669"/>
    <property type="project" value="TreeGrafter"/>
</dbReference>
<dbReference type="GO" id="GO:0006974">
    <property type="term" value="P:DNA damage response"/>
    <property type="evidence" value="ECO:0007669"/>
    <property type="project" value="TreeGrafter"/>
</dbReference>
<evidence type="ECO:0000256" key="3">
    <source>
        <dbReference type="ARBA" id="ARBA00022777"/>
    </source>
</evidence>
<proteinExistence type="inferred from homology"/>
<dbReference type="Pfam" id="PF00294">
    <property type="entry name" value="PfkB"/>
    <property type="match status" value="1"/>
</dbReference>
<dbReference type="InterPro" id="IPR002173">
    <property type="entry name" value="Carboh/pur_kinase_PfkB_CS"/>
</dbReference>
<accession>A0AAE4WG91</accession>
<reference evidence="5 6" key="1">
    <citation type="submission" date="2019-12" db="EMBL/GenBank/DDBJ databases">
        <title>Whole-genome sequencing of Allorhizobium vitis.</title>
        <authorList>
            <person name="Gan H.M."/>
            <person name="Szegedi E."/>
            <person name="Burr T."/>
            <person name="Savka M.A."/>
        </authorList>
    </citation>
    <scope>NUCLEOTIDE SEQUENCE [LARGE SCALE GENOMIC DNA]</scope>
    <source>
        <strain evidence="5 6">CG989</strain>
    </source>
</reference>
<dbReference type="EMBL" id="WPHM01000010">
    <property type="protein sequence ID" value="MUZ59373.1"/>
    <property type="molecule type" value="Genomic_DNA"/>
</dbReference>
<dbReference type="SUPFAM" id="SSF53613">
    <property type="entry name" value="Ribokinase-like"/>
    <property type="match status" value="1"/>
</dbReference>
<comment type="similarity">
    <text evidence="1">Belongs to the carbohydrate kinase PfkB family.</text>
</comment>
<dbReference type="InterPro" id="IPR029056">
    <property type="entry name" value="Ribokinase-like"/>
</dbReference>
<dbReference type="GO" id="GO:0042840">
    <property type="term" value="P:D-glucuronate catabolic process"/>
    <property type="evidence" value="ECO:0007669"/>
    <property type="project" value="TreeGrafter"/>
</dbReference>
<dbReference type="GO" id="GO:0008673">
    <property type="term" value="F:2-dehydro-3-deoxygluconokinase activity"/>
    <property type="evidence" value="ECO:0007669"/>
    <property type="project" value="TreeGrafter"/>
</dbReference>
<dbReference type="AlphaFoldDB" id="A0AAE4WG91"/>
<evidence type="ECO:0000256" key="1">
    <source>
        <dbReference type="ARBA" id="ARBA00010688"/>
    </source>
</evidence>
<dbReference type="InterPro" id="IPR050306">
    <property type="entry name" value="PfkB_Carbo_kinase"/>
</dbReference>
<evidence type="ECO:0000256" key="2">
    <source>
        <dbReference type="ARBA" id="ARBA00022679"/>
    </source>
</evidence>
<dbReference type="CDD" id="cd01166">
    <property type="entry name" value="KdgK"/>
    <property type="match status" value="1"/>
</dbReference>
<protein>
    <submittedName>
        <fullName evidence="5">Sugar kinase</fullName>
    </submittedName>
</protein>
<comment type="caution">
    <text evidence="5">The sequence shown here is derived from an EMBL/GenBank/DDBJ whole genome shotgun (WGS) entry which is preliminary data.</text>
</comment>
<dbReference type="PANTHER" id="PTHR43085:SF15">
    <property type="entry name" value="2-DEHYDRO-3-DEOXYGLUCONOKINASE"/>
    <property type="match status" value="1"/>
</dbReference>